<reference evidence="2" key="1">
    <citation type="submission" date="2023-03" db="EMBL/GenBank/DDBJ databases">
        <authorList>
            <person name="Steffen K."/>
            <person name="Cardenas P."/>
        </authorList>
    </citation>
    <scope>NUCLEOTIDE SEQUENCE</scope>
</reference>
<dbReference type="AlphaFoldDB" id="A0AA35SUQ4"/>
<evidence type="ECO:0000313" key="2">
    <source>
        <dbReference type="EMBL" id="CAI8035718.1"/>
    </source>
</evidence>
<gene>
    <name evidence="2" type="ORF">GBAR_LOCUS20020</name>
</gene>
<evidence type="ECO:0000313" key="3">
    <source>
        <dbReference type="Proteomes" id="UP001174909"/>
    </source>
</evidence>
<keyword evidence="3" id="KW-1185">Reference proteome</keyword>
<evidence type="ECO:0008006" key="4">
    <source>
        <dbReference type="Google" id="ProtNLM"/>
    </source>
</evidence>
<comment type="caution">
    <text evidence="2">The sequence shown here is derived from an EMBL/GenBank/DDBJ whole genome shotgun (WGS) entry which is preliminary data.</text>
</comment>
<dbReference type="Proteomes" id="UP001174909">
    <property type="component" value="Unassembled WGS sequence"/>
</dbReference>
<proteinExistence type="predicted"/>
<protein>
    <recommendedName>
        <fullName evidence="4">ABM domain-containing protein</fullName>
    </recommendedName>
</protein>
<keyword evidence="1" id="KW-0732">Signal</keyword>
<organism evidence="2 3">
    <name type="scientific">Geodia barretti</name>
    <name type="common">Barrett's horny sponge</name>
    <dbReference type="NCBI Taxonomy" id="519541"/>
    <lineage>
        <taxon>Eukaryota</taxon>
        <taxon>Metazoa</taxon>
        <taxon>Porifera</taxon>
        <taxon>Demospongiae</taxon>
        <taxon>Heteroscleromorpha</taxon>
        <taxon>Tetractinellida</taxon>
        <taxon>Astrophorina</taxon>
        <taxon>Geodiidae</taxon>
        <taxon>Geodia</taxon>
    </lineage>
</organism>
<name>A0AA35SUQ4_GEOBA</name>
<dbReference type="EMBL" id="CASHTH010002825">
    <property type="protein sequence ID" value="CAI8035718.1"/>
    <property type="molecule type" value="Genomic_DNA"/>
</dbReference>
<accession>A0AA35SUQ4</accession>
<sequence>MFIVVLIELVALNGCDIGVDMVMDTMSSTDTGMEDVVDAMSSTDTEMTDATDMVPPMDEIVDAPPDMAVKLVWLISYPFGGKDAYIAWVASVAPTLQAPEEVKRVASYDNYYGETPHRLVEFEFDSFADASTYLNRPDIAAVLEALPDHSSEVSTHVYVQRSDYSKNQAASRKIKSVYLIDYPLGGKDAYLEWVASIAQSLQDPEEIKRIASYDNYYGENPHRLVEFEFDSIEDANSYQERPELQAVNAELPNRAGSVTLLTFELRSDYVNE</sequence>
<feature type="chain" id="PRO_5041355728" description="ABM domain-containing protein" evidence="1">
    <location>
        <begin position="18"/>
        <end position="272"/>
    </location>
</feature>
<evidence type="ECO:0000256" key="1">
    <source>
        <dbReference type="SAM" id="SignalP"/>
    </source>
</evidence>
<feature type="signal peptide" evidence="1">
    <location>
        <begin position="1"/>
        <end position="17"/>
    </location>
</feature>